<evidence type="ECO:0000256" key="4">
    <source>
        <dbReference type="ARBA" id="ARBA00022691"/>
    </source>
</evidence>
<dbReference type="InterPro" id="IPR040758">
    <property type="entry name" value="PrmC_N"/>
</dbReference>
<dbReference type="PANTHER" id="PTHR18895">
    <property type="entry name" value="HEMK METHYLTRANSFERASE"/>
    <property type="match status" value="1"/>
</dbReference>
<evidence type="ECO:0000256" key="5">
    <source>
        <dbReference type="ARBA" id="ARBA00048391"/>
    </source>
</evidence>
<feature type="non-terminal residue" evidence="8">
    <location>
        <position position="1"/>
    </location>
</feature>
<protein>
    <recommendedName>
        <fullName evidence="1">peptide chain release factor N(5)-glutamine methyltransferase</fullName>
        <ecNumber evidence="1">2.1.1.297</ecNumber>
    </recommendedName>
</protein>
<keyword evidence="4" id="KW-0949">S-adenosyl-L-methionine</keyword>
<feature type="domain" description="Methyltransferase small" evidence="6">
    <location>
        <begin position="95"/>
        <end position="172"/>
    </location>
</feature>
<comment type="catalytic activity">
    <reaction evidence="5">
        <text>L-glutaminyl-[peptide chain release factor] + S-adenosyl-L-methionine = N(5)-methyl-L-glutaminyl-[peptide chain release factor] + S-adenosyl-L-homocysteine + H(+)</text>
        <dbReference type="Rhea" id="RHEA:42896"/>
        <dbReference type="Rhea" id="RHEA-COMP:10271"/>
        <dbReference type="Rhea" id="RHEA-COMP:10272"/>
        <dbReference type="ChEBI" id="CHEBI:15378"/>
        <dbReference type="ChEBI" id="CHEBI:30011"/>
        <dbReference type="ChEBI" id="CHEBI:57856"/>
        <dbReference type="ChEBI" id="CHEBI:59789"/>
        <dbReference type="ChEBI" id="CHEBI:61891"/>
        <dbReference type="EC" id="2.1.1.297"/>
    </reaction>
</comment>
<reference evidence="8" key="1">
    <citation type="submission" date="2018-05" db="EMBL/GenBank/DDBJ databases">
        <authorList>
            <person name="Lanie J.A."/>
            <person name="Ng W.-L."/>
            <person name="Kazmierczak K.M."/>
            <person name="Andrzejewski T.M."/>
            <person name="Davidsen T.M."/>
            <person name="Wayne K.J."/>
            <person name="Tettelin H."/>
            <person name="Glass J.I."/>
            <person name="Rusch D."/>
            <person name="Podicherti R."/>
            <person name="Tsui H.-C.T."/>
            <person name="Winkler M.E."/>
        </authorList>
    </citation>
    <scope>NUCLEOTIDE SEQUENCE</scope>
</reference>
<dbReference type="PROSITE" id="PS00092">
    <property type="entry name" value="N6_MTASE"/>
    <property type="match status" value="1"/>
</dbReference>
<dbReference type="CDD" id="cd02440">
    <property type="entry name" value="AdoMet_MTases"/>
    <property type="match status" value="1"/>
</dbReference>
<dbReference type="GO" id="GO:0003676">
    <property type="term" value="F:nucleic acid binding"/>
    <property type="evidence" value="ECO:0007669"/>
    <property type="project" value="InterPro"/>
</dbReference>
<evidence type="ECO:0000256" key="2">
    <source>
        <dbReference type="ARBA" id="ARBA00022603"/>
    </source>
</evidence>
<dbReference type="NCBIfam" id="TIGR00536">
    <property type="entry name" value="hemK_fam"/>
    <property type="match status" value="1"/>
</dbReference>
<dbReference type="InterPro" id="IPR050320">
    <property type="entry name" value="N5-glutamine_MTase"/>
</dbReference>
<gene>
    <name evidence="8" type="ORF">METZ01_LOCUS375209</name>
</gene>
<dbReference type="AlphaFoldDB" id="A0A382TKR5"/>
<dbReference type="Gene3D" id="3.40.50.150">
    <property type="entry name" value="Vaccinia Virus protein VP39"/>
    <property type="match status" value="1"/>
</dbReference>
<proteinExistence type="inferred from homology"/>
<evidence type="ECO:0000259" key="6">
    <source>
        <dbReference type="Pfam" id="PF05175"/>
    </source>
</evidence>
<dbReference type="Pfam" id="PF05175">
    <property type="entry name" value="MTS"/>
    <property type="match status" value="1"/>
</dbReference>
<dbReference type="InterPro" id="IPR019874">
    <property type="entry name" value="RF_methyltr_PrmC"/>
</dbReference>
<sequence length="272" mass="30021">TPRVDAEWLMSYVLNCPRPELVLRQEEVLTEALQSQWDGLMARRATRIPLQHLLGSVEFCGLVLEVNENVLIPRPETELLAEGAWQFANVIERPVILDVGTGSGCLAIAIAVNCSQAEVHALDVSSQALAVARVNAERHQVHECIIFHEADGREELPSETRFDLIVSNPPYIPTAEIPKLQAEVHEHDPHLALDGGSDGLDFYRALSTHALERLRPAGRMMLEIGDGQAESVSALLLTAGWRVLEVFPDLNNVQRIVIASPDNPCKELHPHG</sequence>
<evidence type="ECO:0000313" key="8">
    <source>
        <dbReference type="EMBL" id="SVD22355.1"/>
    </source>
</evidence>
<accession>A0A382TKR5</accession>
<dbReference type="PRINTS" id="PR00507">
    <property type="entry name" value="N12N6MTFRASE"/>
</dbReference>
<keyword evidence="3" id="KW-0808">Transferase</keyword>
<evidence type="ECO:0000256" key="3">
    <source>
        <dbReference type="ARBA" id="ARBA00022679"/>
    </source>
</evidence>
<dbReference type="Pfam" id="PF17827">
    <property type="entry name" value="PrmC_N"/>
    <property type="match status" value="1"/>
</dbReference>
<feature type="domain" description="Release factor glutamine methyltransferase N-terminal" evidence="7">
    <location>
        <begin position="1"/>
        <end position="55"/>
    </location>
</feature>
<dbReference type="SUPFAM" id="SSF53335">
    <property type="entry name" value="S-adenosyl-L-methionine-dependent methyltransferases"/>
    <property type="match status" value="1"/>
</dbReference>
<keyword evidence="2" id="KW-0489">Methyltransferase</keyword>
<dbReference type="PANTHER" id="PTHR18895:SF74">
    <property type="entry name" value="MTRF1L RELEASE FACTOR GLUTAMINE METHYLTRANSFERASE"/>
    <property type="match status" value="1"/>
</dbReference>
<organism evidence="8">
    <name type="scientific">marine metagenome</name>
    <dbReference type="NCBI Taxonomy" id="408172"/>
    <lineage>
        <taxon>unclassified sequences</taxon>
        <taxon>metagenomes</taxon>
        <taxon>ecological metagenomes</taxon>
    </lineage>
</organism>
<dbReference type="InterPro" id="IPR002052">
    <property type="entry name" value="DNA_methylase_N6_adenine_CS"/>
</dbReference>
<dbReference type="GO" id="GO:0032259">
    <property type="term" value="P:methylation"/>
    <property type="evidence" value="ECO:0007669"/>
    <property type="project" value="UniProtKB-KW"/>
</dbReference>
<dbReference type="GO" id="GO:0102559">
    <property type="term" value="F:peptide chain release factor N(5)-glutamine methyltransferase activity"/>
    <property type="evidence" value="ECO:0007669"/>
    <property type="project" value="UniProtKB-EC"/>
</dbReference>
<dbReference type="InterPro" id="IPR007848">
    <property type="entry name" value="Small_mtfrase_dom"/>
</dbReference>
<dbReference type="EC" id="2.1.1.297" evidence="1"/>
<dbReference type="NCBIfam" id="TIGR03534">
    <property type="entry name" value="RF_mod_PrmC"/>
    <property type="match status" value="1"/>
</dbReference>
<evidence type="ECO:0000256" key="1">
    <source>
        <dbReference type="ARBA" id="ARBA00012771"/>
    </source>
</evidence>
<dbReference type="Gene3D" id="1.10.8.10">
    <property type="entry name" value="DNA helicase RuvA subunit, C-terminal domain"/>
    <property type="match status" value="1"/>
</dbReference>
<dbReference type="HAMAP" id="MF_02126">
    <property type="entry name" value="RF_methyltr_PrmC"/>
    <property type="match status" value="1"/>
</dbReference>
<name>A0A382TKR5_9ZZZZ</name>
<dbReference type="EMBL" id="UINC01137174">
    <property type="protein sequence ID" value="SVD22355.1"/>
    <property type="molecule type" value="Genomic_DNA"/>
</dbReference>
<dbReference type="InterPro" id="IPR029063">
    <property type="entry name" value="SAM-dependent_MTases_sf"/>
</dbReference>
<dbReference type="InterPro" id="IPR004556">
    <property type="entry name" value="HemK-like"/>
</dbReference>
<evidence type="ECO:0000259" key="7">
    <source>
        <dbReference type="Pfam" id="PF17827"/>
    </source>
</evidence>